<dbReference type="AlphaFoldDB" id="A0A975BVA3"/>
<evidence type="ECO:0000313" key="12">
    <source>
        <dbReference type="Proteomes" id="UP000663722"/>
    </source>
</evidence>
<accession>A0A975BVA3</accession>
<dbReference type="Pfam" id="PF02518">
    <property type="entry name" value="HATPase_c"/>
    <property type="match status" value="1"/>
</dbReference>
<dbReference type="PROSITE" id="PS50109">
    <property type="entry name" value="HIS_KIN"/>
    <property type="match status" value="1"/>
</dbReference>
<dbReference type="PANTHER" id="PTHR43065:SF23">
    <property type="entry name" value="SENSOR HISTIDINE KINASE PDTAS"/>
    <property type="match status" value="1"/>
</dbReference>
<dbReference type="RefSeq" id="WP_207679818.1">
    <property type="nucleotide sequence ID" value="NZ_CP061800.1"/>
</dbReference>
<evidence type="ECO:0000256" key="8">
    <source>
        <dbReference type="SAM" id="Phobius"/>
    </source>
</evidence>
<feature type="domain" description="HAMP" evidence="10">
    <location>
        <begin position="193"/>
        <end position="245"/>
    </location>
</feature>
<dbReference type="CDD" id="cd06225">
    <property type="entry name" value="HAMP"/>
    <property type="match status" value="1"/>
</dbReference>
<dbReference type="GO" id="GO:0004673">
    <property type="term" value="F:protein histidine kinase activity"/>
    <property type="evidence" value="ECO:0007669"/>
    <property type="project" value="UniProtKB-EC"/>
</dbReference>
<dbReference type="SMART" id="SM00387">
    <property type="entry name" value="HATPase_c"/>
    <property type="match status" value="1"/>
</dbReference>
<evidence type="ECO:0000259" key="9">
    <source>
        <dbReference type="PROSITE" id="PS50109"/>
    </source>
</evidence>
<sequence length="486" mass="55972">MRITTKFRINTVCSVLMILFIGLTELMTFQEVSSVLKKSSSIDQIVRNAFELNLVTYEYLWKHSERSRMQWHLRHEALSALIENITFENRAEQLLFDKIKRNHDNMKAIFPLLVNNFQSQKNHKKTERSAEFQERFVSQLLVKSQNIITSVEQLNIISRREVSATQRNTAWIVLSMVFIIALMIAVNSAFIGRGIAKPIEKLCEVAEMIGKGDLNYKIATAAEDEIGELSRVFDQMTENLAAVTVSRDKLNEEVNERKRAEHELRKARDELMRANEQISVALREKEVLLREVHHRVKNNMQVISSLLDTQCKYAGDENTFKLFRESRDRVRSMSLVHEKLYQSDSLSDIGFRTYLNELTRTLFKSYKISNTRVRLKTDIEDVSLGIDIAIPCGLILNELISNSLKYAFPEERTGEIRVSLCSGENDEIELTVSDNGVGIPEDRDVNNFSSLGLKLVRGFAEHQLDGELKLNRNSGTEFIIKFQNEK</sequence>
<dbReference type="EC" id="2.7.13.3" evidence="3"/>
<dbReference type="SMART" id="SM00304">
    <property type="entry name" value="HAMP"/>
    <property type="match status" value="1"/>
</dbReference>
<keyword evidence="5" id="KW-0808">Transferase</keyword>
<keyword evidence="8" id="KW-1133">Transmembrane helix</keyword>
<dbReference type="Proteomes" id="UP000663722">
    <property type="component" value="Chromosome"/>
</dbReference>
<protein>
    <recommendedName>
        <fullName evidence="3">histidine kinase</fullName>
        <ecNumber evidence="3">2.7.13.3</ecNumber>
    </recommendedName>
</protein>
<dbReference type="Gene3D" id="3.30.565.10">
    <property type="entry name" value="Histidine kinase-like ATPase, C-terminal domain"/>
    <property type="match status" value="1"/>
</dbReference>
<dbReference type="InterPro" id="IPR036890">
    <property type="entry name" value="HATPase_C_sf"/>
</dbReference>
<evidence type="ECO:0000256" key="7">
    <source>
        <dbReference type="SAM" id="Coils"/>
    </source>
</evidence>
<reference evidence="11" key="1">
    <citation type="journal article" date="2021" name="Microb. Physiol.">
        <title>Proteogenomic Insights into the Physiology of Marine, Sulfate-Reducing, Filamentous Desulfonema limicola and Desulfonema magnum.</title>
        <authorList>
            <person name="Schnaars V."/>
            <person name="Wohlbrand L."/>
            <person name="Scheve S."/>
            <person name="Hinrichs C."/>
            <person name="Reinhardt R."/>
            <person name="Rabus R."/>
        </authorList>
    </citation>
    <scope>NUCLEOTIDE SEQUENCE</scope>
    <source>
        <strain evidence="11">4be13</strain>
    </source>
</reference>
<feature type="coiled-coil region" evidence="7">
    <location>
        <begin position="233"/>
        <end position="291"/>
    </location>
</feature>
<dbReference type="InterPro" id="IPR003594">
    <property type="entry name" value="HATPase_dom"/>
</dbReference>
<feature type="domain" description="Histidine kinase" evidence="9">
    <location>
        <begin position="395"/>
        <end position="486"/>
    </location>
</feature>
<feature type="transmembrane region" description="Helical" evidence="8">
    <location>
        <begin position="170"/>
        <end position="191"/>
    </location>
</feature>
<evidence type="ECO:0000256" key="2">
    <source>
        <dbReference type="ARBA" id="ARBA00004370"/>
    </source>
</evidence>
<dbReference type="InterPro" id="IPR011495">
    <property type="entry name" value="Sig_transdc_His_kin_sub2_dim/P"/>
</dbReference>
<dbReference type="GO" id="GO:0007165">
    <property type="term" value="P:signal transduction"/>
    <property type="evidence" value="ECO:0007669"/>
    <property type="project" value="InterPro"/>
</dbReference>
<evidence type="ECO:0000256" key="5">
    <source>
        <dbReference type="ARBA" id="ARBA00022679"/>
    </source>
</evidence>
<dbReference type="SUPFAM" id="SSF55874">
    <property type="entry name" value="ATPase domain of HSP90 chaperone/DNA topoisomerase II/histidine kinase"/>
    <property type="match status" value="1"/>
</dbReference>
<keyword evidence="8" id="KW-0472">Membrane</keyword>
<dbReference type="Pfam" id="PF07568">
    <property type="entry name" value="HisKA_2"/>
    <property type="match status" value="1"/>
</dbReference>
<evidence type="ECO:0000256" key="1">
    <source>
        <dbReference type="ARBA" id="ARBA00000085"/>
    </source>
</evidence>
<dbReference type="PROSITE" id="PS50885">
    <property type="entry name" value="HAMP"/>
    <property type="match status" value="1"/>
</dbReference>
<dbReference type="Pfam" id="PF00672">
    <property type="entry name" value="HAMP"/>
    <property type="match status" value="1"/>
</dbReference>
<evidence type="ECO:0000256" key="6">
    <source>
        <dbReference type="ARBA" id="ARBA00022777"/>
    </source>
</evidence>
<evidence type="ECO:0000313" key="11">
    <source>
        <dbReference type="EMBL" id="QTA92465.1"/>
    </source>
</evidence>
<organism evidence="11 12">
    <name type="scientific">Desulfonema magnum</name>
    <dbReference type="NCBI Taxonomy" id="45655"/>
    <lineage>
        <taxon>Bacteria</taxon>
        <taxon>Pseudomonadati</taxon>
        <taxon>Thermodesulfobacteriota</taxon>
        <taxon>Desulfobacteria</taxon>
        <taxon>Desulfobacterales</taxon>
        <taxon>Desulfococcaceae</taxon>
        <taxon>Desulfonema</taxon>
    </lineage>
</organism>
<evidence type="ECO:0000259" key="10">
    <source>
        <dbReference type="PROSITE" id="PS50885"/>
    </source>
</evidence>
<proteinExistence type="predicted"/>
<comment type="subcellular location">
    <subcellularLocation>
        <location evidence="2">Membrane</location>
    </subcellularLocation>
</comment>
<evidence type="ECO:0000256" key="3">
    <source>
        <dbReference type="ARBA" id="ARBA00012438"/>
    </source>
</evidence>
<dbReference type="Gene3D" id="6.10.340.10">
    <property type="match status" value="1"/>
</dbReference>
<dbReference type="InterPro" id="IPR003660">
    <property type="entry name" value="HAMP_dom"/>
</dbReference>
<dbReference type="KEGG" id="dmm:dnm_085450"/>
<dbReference type="GO" id="GO:0016020">
    <property type="term" value="C:membrane"/>
    <property type="evidence" value="ECO:0007669"/>
    <property type="project" value="UniProtKB-SubCell"/>
</dbReference>
<dbReference type="SUPFAM" id="SSF58104">
    <property type="entry name" value="Methyl-accepting chemotaxis protein (MCP) signaling domain"/>
    <property type="match status" value="1"/>
</dbReference>
<comment type="catalytic activity">
    <reaction evidence="1">
        <text>ATP + protein L-histidine = ADP + protein N-phospho-L-histidine.</text>
        <dbReference type="EC" id="2.7.13.3"/>
    </reaction>
</comment>
<keyword evidence="7" id="KW-0175">Coiled coil</keyword>
<name>A0A975BVA3_9BACT</name>
<dbReference type="PANTHER" id="PTHR43065">
    <property type="entry name" value="SENSOR HISTIDINE KINASE"/>
    <property type="match status" value="1"/>
</dbReference>
<dbReference type="SUPFAM" id="SSF158472">
    <property type="entry name" value="HAMP domain-like"/>
    <property type="match status" value="1"/>
</dbReference>
<keyword evidence="8" id="KW-0812">Transmembrane</keyword>
<evidence type="ECO:0000256" key="4">
    <source>
        <dbReference type="ARBA" id="ARBA00022553"/>
    </source>
</evidence>
<keyword evidence="12" id="KW-1185">Reference proteome</keyword>
<keyword evidence="4" id="KW-0597">Phosphoprotein</keyword>
<gene>
    <name evidence="11" type="ORF">dnm_085450</name>
</gene>
<dbReference type="InterPro" id="IPR005467">
    <property type="entry name" value="His_kinase_dom"/>
</dbReference>
<keyword evidence="6 11" id="KW-0418">Kinase</keyword>
<dbReference type="EMBL" id="CP061800">
    <property type="protein sequence ID" value="QTA92465.1"/>
    <property type="molecule type" value="Genomic_DNA"/>
</dbReference>